<sequence length="316" mass="35031">MDHPPDNPGRNHHRPQIYRTIPSININCITSIRTSSITNINTSTTTQTQGNFSRSSHERGRSAPPPISDNSWDVVRPRSADQRMTGTSTAEASSSRPPPSLWKELPEVPSRYRLGEDGMPWSSWSWPMGYNPDAVDEASASDPFSSPNVRHTFPERQQEDGDTFANSPTVVSIQSPIHEPRYRREDPERVRDLEALGQAMMTIDNGFEDQWWNQGERQPMATLAGDLITSPPVAPPQHGQPHLSSSLSMHDFASATLGWTSALPQGAADERLAFATANNIVSPMTEYGSPAPAYTGLNRTMSTRSEELWFSGDRYA</sequence>
<comment type="caution">
    <text evidence="2">The sequence shown here is derived from an EMBL/GenBank/DDBJ whole genome shotgun (WGS) entry which is preliminary data.</text>
</comment>
<evidence type="ECO:0000313" key="3">
    <source>
        <dbReference type="Proteomes" id="UP001174694"/>
    </source>
</evidence>
<organism evidence="2 3">
    <name type="scientific">Pleurostoma richardsiae</name>
    <dbReference type="NCBI Taxonomy" id="41990"/>
    <lineage>
        <taxon>Eukaryota</taxon>
        <taxon>Fungi</taxon>
        <taxon>Dikarya</taxon>
        <taxon>Ascomycota</taxon>
        <taxon>Pezizomycotina</taxon>
        <taxon>Sordariomycetes</taxon>
        <taxon>Sordariomycetidae</taxon>
        <taxon>Calosphaeriales</taxon>
        <taxon>Pleurostomataceae</taxon>
        <taxon>Pleurostoma</taxon>
    </lineage>
</organism>
<feature type="compositionally biased region" description="Low complexity" evidence="1">
    <location>
        <begin position="39"/>
        <end position="48"/>
    </location>
</feature>
<dbReference type="Proteomes" id="UP001174694">
    <property type="component" value="Unassembled WGS sequence"/>
</dbReference>
<evidence type="ECO:0000256" key="1">
    <source>
        <dbReference type="SAM" id="MobiDB-lite"/>
    </source>
</evidence>
<reference evidence="2" key="1">
    <citation type="submission" date="2022-07" db="EMBL/GenBank/DDBJ databases">
        <title>Fungi with potential for degradation of polypropylene.</title>
        <authorList>
            <person name="Gostincar C."/>
        </authorList>
    </citation>
    <scope>NUCLEOTIDE SEQUENCE</scope>
    <source>
        <strain evidence="2">EXF-13308</strain>
    </source>
</reference>
<name>A0AA38RLS3_9PEZI</name>
<keyword evidence="3" id="KW-1185">Reference proteome</keyword>
<feature type="region of interest" description="Disordered" evidence="1">
    <location>
        <begin position="39"/>
        <end position="104"/>
    </location>
</feature>
<protein>
    <submittedName>
        <fullName evidence="2">Uncharacterized protein</fullName>
    </submittedName>
</protein>
<dbReference type="AlphaFoldDB" id="A0AA38RLS3"/>
<dbReference type="EMBL" id="JANBVO010000041">
    <property type="protein sequence ID" value="KAJ9134793.1"/>
    <property type="molecule type" value="Genomic_DNA"/>
</dbReference>
<proteinExistence type="predicted"/>
<evidence type="ECO:0000313" key="2">
    <source>
        <dbReference type="EMBL" id="KAJ9134793.1"/>
    </source>
</evidence>
<accession>A0AA38RLS3</accession>
<gene>
    <name evidence="2" type="ORF">NKR23_g9974</name>
</gene>
<feature type="compositionally biased region" description="Polar residues" evidence="1">
    <location>
        <begin position="82"/>
        <end position="95"/>
    </location>
</feature>